<keyword evidence="2 3" id="KW-0378">Hydrolase</keyword>
<dbReference type="Gene3D" id="3.90.79.10">
    <property type="entry name" value="Nucleoside Triphosphate Pyrophosphohydrolase"/>
    <property type="match status" value="1"/>
</dbReference>
<gene>
    <name evidence="5" type="ORF">SAMN05660420_00334</name>
</gene>
<dbReference type="PROSITE" id="PS51462">
    <property type="entry name" value="NUDIX"/>
    <property type="match status" value="1"/>
</dbReference>
<reference evidence="5 6" key="1">
    <citation type="submission" date="2016-10" db="EMBL/GenBank/DDBJ databases">
        <authorList>
            <person name="de Groot N.N."/>
        </authorList>
    </citation>
    <scope>NUCLEOTIDE SEQUENCE [LARGE SCALE GENOMIC DNA]</scope>
    <source>
        <strain evidence="5 6">DSM 7343</strain>
    </source>
</reference>
<accession>A0A1H3VX24</accession>
<dbReference type="RefSeq" id="WP_092344189.1">
    <property type="nucleotide sequence ID" value="NZ_FNQN01000001.1"/>
</dbReference>
<comment type="cofactor">
    <cofactor evidence="1">
        <name>Mg(2+)</name>
        <dbReference type="ChEBI" id="CHEBI:18420"/>
    </cofactor>
</comment>
<dbReference type="InterPro" id="IPR000086">
    <property type="entry name" value="NUDIX_hydrolase_dom"/>
</dbReference>
<dbReference type="STRING" id="37625.SAMN05660420_00334"/>
<evidence type="ECO:0000259" key="4">
    <source>
        <dbReference type="PROSITE" id="PS51462"/>
    </source>
</evidence>
<evidence type="ECO:0000313" key="6">
    <source>
        <dbReference type="Proteomes" id="UP000199409"/>
    </source>
</evidence>
<proteinExistence type="inferred from homology"/>
<evidence type="ECO:0000313" key="5">
    <source>
        <dbReference type="EMBL" id="SDZ79290.1"/>
    </source>
</evidence>
<dbReference type="OrthoDB" id="9761969at2"/>
<dbReference type="AlphaFoldDB" id="A0A1H3VX24"/>
<dbReference type="GO" id="GO:0016787">
    <property type="term" value="F:hydrolase activity"/>
    <property type="evidence" value="ECO:0007669"/>
    <property type="project" value="UniProtKB-KW"/>
</dbReference>
<dbReference type="PRINTS" id="PR00502">
    <property type="entry name" value="NUDIXFAMILY"/>
</dbReference>
<dbReference type="PROSITE" id="PS00893">
    <property type="entry name" value="NUDIX_BOX"/>
    <property type="match status" value="1"/>
</dbReference>
<organism evidence="5 6">
    <name type="scientific">Desulfuromusa kysingii</name>
    <dbReference type="NCBI Taxonomy" id="37625"/>
    <lineage>
        <taxon>Bacteria</taxon>
        <taxon>Pseudomonadati</taxon>
        <taxon>Thermodesulfobacteriota</taxon>
        <taxon>Desulfuromonadia</taxon>
        <taxon>Desulfuromonadales</taxon>
        <taxon>Geopsychrobacteraceae</taxon>
        <taxon>Desulfuromusa</taxon>
    </lineage>
</organism>
<dbReference type="EMBL" id="FNQN01000001">
    <property type="protein sequence ID" value="SDZ79290.1"/>
    <property type="molecule type" value="Genomic_DNA"/>
</dbReference>
<dbReference type="Proteomes" id="UP000199409">
    <property type="component" value="Unassembled WGS sequence"/>
</dbReference>
<comment type="similarity">
    <text evidence="3">Belongs to the Nudix hydrolase family.</text>
</comment>
<dbReference type="PANTHER" id="PTHR43046:SF14">
    <property type="entry name" value="MUTT_NUDIX FAMILY PROTEIN"/>
    <property type="match status" value="1"/>
</dbReference>
<evidence type="ECO:0000256" key="1">
    <source>
        <dbReference type="ARBA" id="ARBA00001946"/>
    </source>
</evidence>
<dbReference type="InterPro" id="IPR020476">
    <property type="entry name" value="Nudix_hydrolase"/>
</dbReference>
<evidence type="ECO:0000256" key="3">
    <source>
        <dbReference type="RuleBase" id="RU003476"/>
    </source>
</evidence>
<dbReference type="InterPro" id="IPR020084">
    <property type="entry name" value="NUDIX_hydrolase_CS"/>
</dbReference>
<name>A0A1H3VX24_9BACT</name>
<evidence type="ECO:0000256" key="2">
    <source>
        <dbReference type="ARBA" id="ARBA00022801"/>
    </source>
</evidence>
<dbReference type="InterPro" id="IPR015797">
    <property type="entry name" value="NUDIX_hydrolase-like_dom_sf"/>
</dbReference>
<dbReference type="Pfam" id="PF00293">
    <property type="entry name" value="NUDIX"/>
    <property type="match status" value="1"/>
</dbReference>
<dbReference type="PANTHER" id="PTHR43046">
    <property type="entry name" value="GDP-MANNOSE MANNOSYL HYDROLASE"/>
    <property type="match status" value="1"/>
</dbReference>
<feature type="domain" description="Nudix hydrolase" evidence="4">
    <location>
        <begin position="8"/>
        <end position="138"/>
    </location>
</feature>
<dbReference type="SUPFAM" id="SSF55811">
    <property type="entry name" value="Nudix"/>
    <property type="match status" value="1"/>
</dbReference>
<protein>
    <submittedName>
        <fullName evidence="5">Mutator mutT protein</fullName>
    </submittedName>
</protein>
<keyword evidence="6" id="KW-1185">Reference proteome</keyword>
<sequence length="163" mass="18576">MGQALQRQIKTSVVACIMDDKDRILLTRRNIPPFFGQWVMPGGKIDHGESIESALLREVEEEVGLKVKIDKLVDIYEHLAIGNKKDHYIILYYRAIALSSELKLNYSELSEAVWFSDHQLPDLNVPPGCRQVLARLFPKLTWADLEHPGEDADNEIPNITALR</sequence>